<evidence type="ECO:0000313" key="2">
    <source>
        <dbReference type="Proteomes" id="UP001595748"/>
    </source>
</evidence>
<gene>
    <name evidence="1" type="ORF">ACFOPQ_03765</name>
</gene>
<accession>A0ABV8A3D3</accession>
<keyword evidence="2" id="KW-1185">Reference proteome</keyword>
<sequence length="117" mass="13970">MIWRKVHGVWEVFFLISTFPRCFGMISLLRAWKARWGIEVCHRYFKQSLGLGKCQCLDIQAQKNWAWCVLEAFHEALQMRRRHPGLRWKHAQSLAAQTVKWCVETAKNRYSLRRHAA</sequence>
<protein>
    <recommendedName>
        <fullName evidence="3">Transposase IS4-like domain-containing protein</fullName>
    </recommendedName>
</protein>
<dbReference type="Proteomes" id="UP001595748">
    <property type="component" value="Unassembled WGS sequence"/>
</dbReference>
<dbReference type="SUPFAM" id="SSF53098">
    <property type="entry name" value="Ribonuclease H-like"/>
    <property type="match status" value="1"/>
</dbReference>
<name>A0ABV8A3D3_9DEIO</name>
<feature type="non-terminal residue" evidence="1">
    <location>
        <position position="1"/>
    </location>
</feature>
<evidence type="ECO:0008006" key="3">
    <source>
        <dbReference type="Google" id="ProtNLM"/>
    </source>
</evidence>
<comment type="caution">
    <text evidence="1">The sequence shown here is derived from an EMBL/GenBank/DDBJ whole genome shotgun (WGS) entry which is preliminary data.</text>
</comment>
<dbReference type="EMBL" id="JBHRZF010000033">
    <property type="protein sequence ID" value="MFC3859881.1"/>
    <property type="molecule type" value="Genomic_DNA"/>
</dbReference>
<organism evidence="1 2">
    <name type="scientific">Deinococcus antarcticus</name>
    <dbReference type="NCBI Taxonomy" id="1298767"/>
    <lineage>
        <taxon>Bacteria</taxon>
        <taxon>Thermotogati</taxon>
        <taxon>Deinococcota</taxon>
        <taxon>Deinococci</taxon>
        <taxon>Deinococcales</taxon>
        <taxon>Deinococcaceae</taxon>
        <taxon>Deinococcus</taxon>
    </lineage>
</organism>
<evidence type="ECO:0000313" key="1">
    <source>
        <dbReference type="EMBL" id="MFC3859881.1"/>
    </source>
</evidence>
<dbReference type="InterPro" id="IPR012337">
    <property type="entry name" value="RNaseH-like_sf"/>
</dbReference>
<reference evidence="2" key="1">
    <citation type="journal article" date="2019" name="Int. J. Syst. Evol. Microbiol.">
        <title>The Global Catalogue of Microorganisms (GCM) 10K type strain sequencing project: providing services to taxonomists for standard genome sequencing and annotation.</title>
        <authorList>
            <consortium name="The Broad Institute Genomics Platform"/>
            <consortium name="The Broad Institute Genome Sequencing Center for Infectious Disease"/>
            <person name="Wu L."/>
            <person name="Ma J."/>
        </authorList>
    </citation>
    <scope>NUCLEOTIDE SEQUENCE [LARGE SCALE GENOMIC DNA]</scope>
    <source>
        <strain evidence="2">CCTCC AB 2013263</strain>
    </source>
</reference>
<proteinExistence type="predicted"/>